<feature type="region of interest" description="Disordered" evidence="11">
    <location>
        <begin position="217"/>
        <end position="396"/>
    </location>
</feature>
<keyword evidence="13" id="KW-1185">Reference proteome</keyword>
<evidence type="ECO:0000256" key="9">
    <source>
        <dbReference type="ARBA" id="ARBA00023242"/>
    </source>
</evidence>
<feature type="compositionally biased region" description="Basic and acidic residues" evidence="11">
    <location>
        <begin position="274"/>
        <end position="284"/>
    </location>
</feature>
<dbReference type="GO" id="GO:0005634">
    <property type="term" value="C:nucleus"/>
    <property type="evidence" value="ECO:0007669"/>
    <property type="project" value="UniProtKB-SubCell"/>
</dbReference>
<evidence type="ECO:0000256" key="7">
    <source>
        <dbReference type="ARBA" id="ARBA00023159"/>
    </source>
</evidence>
<organism evidence="12 13">
    <name type="scientific">Polychaeton citri CBS 116435</name>
    <dbReference type="NCBI Taxonomy" id="1314669"/>
    <lineage>
        <taxon>Eukaryota</taxon>
        <taxon>Fungi</taxon>
        <taxon>Dikarya</taxon>
        <taxon>Ascomycota</taxon>
        <taxon>Pezizomycotina</taxon>
        <taxon>Dothideomycetes</taxon>
        <taxon>Dothideomycetidae</taxon>
        <taxon>Capnodiales</taxon>
        <taxon>Capnodiaceae</taxon>
        <taxon>Polychaeton</taxon>
    </lineage>
</organism>
<comment type="caution">
    <text evidence="12">The sequence shown here is derived from an EMBL/GenBank/DDBJ whole genome shotgun (WGS) entry which is preliminary data.</text>
</comment>
<evidence type="ECO:0000256" key="1">
    <source>
        <dbReference type="ARBA" id="ARBA00004123"/>
    </source>
</evidence>
<dbReference type="Gene3D" id="3.30.160.60">
    <property type="entry name" value="Classic Zinc Finger"/>
    <property type="match status" value="1"/>
</dbReference>
<dbReference type="Proteomes" id="UP000799441">
    <property type="component" value="Unassembled WGS sequence"/>
</dbReference>
<gene>
    <name evidence="12" type="ORF">K431DRAFT_245520</name>
</gene>
<keyword evidence="6" id="KW-0805">Transcription regulation</keyword>
<protein>
    <recommendedName>
        <fullName evidence="10">SAGA-associated factor 11</fullName>
    </recommendedName>
</protein>
<feature type="compositionally biased region" description="Polar residues" evidence="11">
    <location>
        <begin position="223"/>
        <end position="233"/>
    </location>
</feature>
<keyword evidence="3" id="KW-0863">Zinc-finger</keyword>
<dbReference type="EMBL" id="MU003784">
    <property type="protein sequence ID" value="KAF2722217.1"/>
    <property type="molecule type" value="Genomic_DNA"/>
</dbReference>
<evidence type="ECO:0000256" key="10">
    <source>
        <dbReference type="RuleBase" id="RU261113"/>
    </source>
</evidence>
<feature type="region of interest" description="Disordered" evidence="11">
    <location>
        <begin position="62"/>
        <end position="81"/>
    </location>
</feature>
<accession>A0A9P4UNC7</accession>
<keyword evidence="2" id="KW-0479">Metal-binding</keyword>
<evidence type="ECO:0000256" key="2">
    <source>
        <dbReference type="ARBA" id="ARBA00022723"/>
    </source>
</evidence>
<keyword evidence="7 10" id="KW-0010">Activator</keyword>
<evidence type="ECO:0000256" key="11">
    <source>
        <dbReference type="SAM" id="MobiDB-lite"/>
    </source>
</evidence>
<feature type="compositionally biased region" description="Gly residues" evidence="11">
    <location>
        <begin position="239"/>
        <end position="250"/>
    </location>
</feature>
<dbReference type="GO" id="GO:0070461">
    <property type="term" value="C:SAGA-type complex"/>
    <property type="evidence" value="ECO:0007669"/>
    <property type="project" value="UniProtKB-ARBA"/>
</dbReference>
<keyword evidence="8" id="KW-0804">Transcription</keyword>
<evidence type="ECO:0000256" key="6">
    <source>
        <dbReference type="ARBA" id="ARBA00023015"/>
    </source>
</evidence>
<evidence type="ECO:0000256" key="3">
    <source>
        <dbReference type="ARBA" id="ARBA00022771"/>
    </source>
</evidence>
<feature type="compositionally biased region" description="Basic and acidic residues" evidence="11">
    <location>
        <begin position="124"/>
        <end position="138"/>
    </location>
</feature>
<name>A0A9P4UNC7_9PEZI</name>
<feature type="compositionally biased region" description="Acidic residues" evidence="11">
    <location>
        <begin position="374"/>
        <end position="396"/>
    </location>
</feature>
<dbReference type="GO" id="GO:0008270">
    <property type="term" value="F:zinc ion binding"/>
    <property type="evidence" value="ECO:0007669"/>
    <property type="project" value="UniProtKB-KW"/>
</dbReference>
<evidence type="ECO:0000256" key="4">
    <source>
        <dbReference type="ARBA" id="ARBA00022833"/>
    </source>
</evidence>
<dbReference type="GO" id="GO:0006325">
    <property type="term" value="P:chromatin organization"/>
    <property type="evidence" value="ECO:0007669"/>
    <property type="project" value="UniProtKB-KW"/>
</dbReference>
<proteinExistence type="inferred from homology"/>
<evidence type="ECO:0000256" key="8">
    <source>
        <dbReference type="ARBA" id="ARBA00023163"/>
    </source>
</evidence>
<keyword evidence="4" id="KW-0862">Zinc</keyword>
<keyword evidence="5" id="KW-0156">Chromatin regulator</keyword>
<feature type="region of interest" description="Disordered" evidence="11">
    <location>
        <begin position="98"/>
        <end position="186"/>
    </location>
</feature>
<evidence type="ECO:0000256" key="5">
    <source>
        <dbReference type="ARBA" id="ARBA00022853"/>
    </source>
</evidence>
<sequence>MSKDQPTLAFITEQLFAAALENIVHEIVLSEHKAHRDMVSSLDTTSRLPICDKCNLPQLLDPPLAPKVRGTTTNPPKETQYCDRRPWARRAGHDIYDNPFLKSDITGRPPTKKEREAAAAAARAKKEEGTPEGTEKDGTGPNSPSRDDDDGNDKKGGAPQKLEKGEKKASKIDEKLKKGEYVPWHTCPSCKRSLLITRFAKHLEQCMGLSGRAASRNAMAKMNGSTPSGSRSATPAPGQDGGGRDGNNGGGDDEDDDLAVKGPGGVRKKLLKKGMKDKLKKSGEKLGANGKLPKSLAASSTGKRPPKDRASPAASSAAGDKRERDDADDDDEESLSQVRKRQKLQRMGSTVSLASLASAGADESVADLERVESQDQDGDGDASFVDDGELGSGGDD</sequence>
<dbReference type="OrthoDB" id="21557at2759"/>
<dbReference type="AlphaFoldDB" id="A0A9P4UNC7"/>
<dbReference type="InterPro" id="IPR013246">
    <property type="entry name" value="SAGA_su_Sgf11"/>
</dbReference>
<evidence type="ECO:0000313" key="13">
    <source>
        <dbReference type="Proteomes" id="UP000799441"/>
    </source>
</evidence>
<comment type="similarity">
    <text evidence="10">Belongs to the SGF11 family.</text>
</comment>
<dbReference type="Pfam" id="PF08209">
    <property type="entry name" value="Sgf11"/>
    <property type="match status" value="1"/>
</dbReference>
<keyword evidence="9" id="KW-0539">Nucleus</keyword>
<comment type="subcellular location">
    <subcellularLocation>
        <location evidence="1 10">Nucleus</location>
    </subcellularLocation>
</comment>
<evidence type="ECO:0000313" key="12">
    <source>
        <dbReference type="EMBL" id="KAF2722217.1"/>
    </source>
</evidence>
<reference evidence="12" key="1">
    <citation type="journal article" date="2020" name="Stud. Mycol.">
        <title>101 Dothideomycetes genomes: a test case for predicting lifestyles and emergence of pathogens.</title>
        <authorList>
            <person name="Haridas S."/>
            <person name="Albert R."/>
            <person name="Binder M."/>
            <person name="Bloem J."/>
            <person name="Labutti K."/>
            <person name="Salamov A."/>
            <person name="Andreopoulos B."/>
            <person name="Baker S."/>
            <person name="Barry K."/>
            <person name="Bills G."/>
            <person name="Bluhm B."/>
            <person name="Cannon C."/>
            <person name="Castanera R."/>
            <person name="Culley D."/>
            <person name="Daum C."/>
            <person name="Ezra D."/>
            <person name="Gonzalez J."/>
            <person name="Henrissat B."/>
            <person name="Kuo A."/>
            <person name="Liang C."/>
            <person name="Lipzen A."/>
            <person name="Lutzoni F."/>
            <person name="Magnuson J."/>
            <person name="Mondo S."/>
            <person name="Nolan M."/>
            <person name="Ohm R."/>
            <person name="Pangilinan J."/>
            <person name="Park H.-J."/>
            <person name="Ramirez L."/>
            <person name="Alfaro M."/>
            <person name="Sun H."/>
            <person name="Tritt A."/>
            <person name="Yoshinaga Y."/>
            <person name="Zwiers L.-H."/>
            <person name="Turgeon B."/>
            <person name="Goodwin S."/>
            <person name="Spatafora J."/>
            <person name="Crous P."/>
            <person name="Grigoriev I."/>
        </authorList>
    </citation>
    <scope>NUCLEOTIDE SEQUENCE</scope>
    <source>
        <strain evidence="12">CBS 116435</strain>
    </source>
</reference>
<feature type="compositionally biased region" description="Basic and acidic residues" evidence="11">
    <location>
        <begin position="152"/>
        <end position="180"/>
    </location>
</feature>